<evidence type="ECO:0000256" key="3">
    <source>
        <dbReference type="ARBA" id="ARBA00022801"/>
    </source>
</evidence>
<feature type="chain" id="PRO_5041991084" description="Glucanase" evidence="10">
    <location>
        <begin position="26"/>
        <end position="440"/>
    </location>
</feature>
<dbReference type="PRINTS" id="PR00734">
    <property type="entry name" value="GLHYDRLASE7"/>
</dbReference>
<evidence type="ECO:0000256" key="2">
    <source>
        <dbReference type="ARBA" id="ARBA00006044"/>
    </source>
</evidence>
<keyword evidence="5" id="KW-0325">Glycoprotein</keyword>
<dbReference type="GeneID" id="87866307"/>
<name>A0AAE0MQJ4_9PEZI</name>
<evidence type="ECO:0000256" key="7">
    <source>
        <dbReference type="ARBA" id="ARBA00023295"/>
    </source>
</evidence>
<proteinExistence type="inferred from homology"/>
<comment type="catalytic activity">
    <reaction evidence="1">
        <text>Endohydrolysis of (1-&gt;4)-beta-D-glucosidic linkages in cellulose, lichenin and cereal beta-D-glucans.</text>
        <dbReference type="EC" id="3.2.1.4"/>
    </reaction>
</comment>
<dbReference type="GO" id="GO:0030245">
    <property type="term" value="P:cellulose catabolic process"/>
    <property type="evidence" value="ECO:0007669"/>
    <property type="project" value="UniProtKB-KW"/>
</dbReference>
<keyword evidence="8 9" id="KW-0624">Polysaccharide degradation</keyword>
<sequence length="440" mass="47412">MISRKLSSLLLPLSLLSLFTEAATAQKIGTGIPEVHPRLRTQKCTQSGGCKTQQTFLVSDARHRPFHNTEGEIVECSAANKTLCPDEATCAQNCILEGVEYGSLGVLASDTAVTLRNYLFDGKEHRGISPRVYLLAEDGENYEPIKLLNQEISFQVDASNVGCGMNGALYLSEMDFSGGRSKLNPAGAKYGTGYCDAQCPKSDFINGVVNLNSSRVCCNEMDIWEANSRATTMTSHPCNQTGPFLCNGDECEKSDKGGSGVCARKGCGINPFRLGAPEFYGKGQEHKVDTSRPFTVVTRFLTDENSTTGALSEIRRLYIQDGKTIPSTSDSNIKALTKANISPSGGKFEGALTEGYCNARDFNDHARLDGLKTMGQALGRGMVMVLSIWNSEADSMAWLDAGKNGPCQEGEGKPDKIAKKTPDVTVTFSNIRWGDIGSTA</sequence>
<keyword evidence="7 9" id="KW-0326">Glycosidase</keyword>
<evidence type="ECO:0000313" key="11">
    <source>
        <dbReference type="EMBL" id="KAK3342835.1"/>
    </source>
</evidence>
<keyword evidence="10" id="KW-0732">Signal</keyword>
<keyword evidence="3 9" id="KW-0378">Hydrolase</keyword>
<evidence type="ECO:0000256" key="1">
    <source>
        <dbReference type="ARBA" id="ARBA00000966"/>
    </source>
</evidence>
<keyword evidence="12" id="KW-1185">Reference proteome</keyword>
<evidence type="ECO:0000256" key="9">
    <source>
        <dbReference type="RuleBase" id="RU361164"/>
    </source>
</evidence>
<dbReference type="InterPro" id="IPR013320">
    <property type="entry name" value="ConA-like_dom_sf"/>
</dbReference>
<comment type="caution">
    <text evidence="11">The sequence shown here is derived from an EMBL/GenBank/DDBJ whole genome shotgun (WGS) entry which is preliminary data.</text>
</comment>
<keyword evidence="6" id="KW-0119">Carbohydrate metabolism</keyword>
<dbReference type="Proteomes" id="UP001278500">
    <property type="component" value="Unassembled WGS sequence"/>
</dbReference>
<evidence type="ECO:0000256" key="10">
    <source>
        <dbReference type="SAM" id="SignalP"/>
    </source>
</evidence>
<feature type="signal peptide" evidence="10">
    <location>
        <begin position="1"/>
        <end position="25"/>
    </location>
</feature>
<evidence type="ECO:0000256" key="6">
    <source>
        <dbReference type="ARBA" id="ARBA00023277"/>
    </source>
</evidence>
<dbReference type="SUPFAM" id="SSF49899">
    <property type="entry name" value="Concanavalin A-like lectins/glucanases"/>
    <property type="match status" value="1"/>
</dbReference>
<dbReference type="CDD" id="cd07999">
    <property type="entry name" value="GH7_CBH_EG"/>
    <property type="match status" value="1"/>
</dbReference>
<keyword evidence="4 9" id="KW-0136">Cellulose degradation</keyword>
<dbReference type="EMBL" id="JAUEPP010000005">
    <property type="protein sequence ID" value="KAK3342835.1"/>
    <property type="molecule type" value="Genomic_DNA"/>
</dbReference>
<dbReference type="AlphaFoldDB" id="A0AAE0MQJ4"/>
<reference evidence="11" key="1">
    <citation type="journal article" date="2023" name="Mol. Phylogenet. Evol.">
        <title>Genome-scale phylogeny and comparative genomics of the fungal order Sordariales.</title>
        <authorList>
            <person name="Hensen N."/>
            <person name="Bonometti L."/>
            <person name="Westerberg I."/>
            <person name="Brannstrom I.O."/>
            <person name="Guillou S."/>
            <person name="Cros-Aarteil S."/>
            <person name="Calhoun S."/>
            <person name="Haridas S."/>
            <person name="Kuo A."/>
            <person name="Mondo S."/>
            <person name="Pangilinan J."/>
            <person name="Riley R."/>
            <person name="LaButti K."/>
            <person name="Andreopoulos B."/>
            <person name="Lipzen A."/>
            <person name="Chen C."/>
            <person name="Yan M."/>
            <person name="Daum C."/>
            <person name="Ng V."/>
            <person name="Clum A."/>
            <person name="Steindorff A."/>
            <person name="Ohm R.A."/>
            <person name="Martin F."/>
            <person name="Silar P."/>
            <person name="Natvig D.O."/>
            <person name="Lalanne C."/>
            <person name="Gautier V."/>
            <person name="Ament-Velasquez S.L."/>
            <person name="Kruys A."/>
            <person name="Hutchinson M.I."/>
            <person name="Powell A.J."/>
            <person name="Barry K."/>
            <person name="Miller A.N."/>
            <person name="Grigoriev I.V."/>
            <person name="Debuchy R."/>
            <person name="Gladieux P."/>
            <person name="Hiltunen Thoren M."/>
            <person name="Johannesson H."/>
        </authorList>
    </citation>
    <scope>NUCLEOTIDE SEQUENCE</scope>
    <source>
        <strain evidence="11">CBS 560.94</strain>
    </source>
</reference>
<evidence type="ECO:0000256" key="4">
    <source>
        <dbReference type="ARBA" id="ARBA00023001"/>
    </source>
</evidence>
<evidence type="ECO:0000313" key="12">
    <source>
        <dbReference type="Proteomes" id="UP001278500"/>
    </source>
</evidence>
<dbReference type="PANTHER" id="PTHR33753">
    <property type="entry name" value="1,4-BETA-D-GLUCAN CELLOBIOHYDROLASE B"/>
    <property type="match status" value="1"/>
</dbReference>
<dbReference type="GO" id="GO:0008810">
    <property type="term" value="F:cellulase activity"/>
    <property type="evidence" value="ECO:0007669"/>
    <property type="project" value="UniProtKB-EC"/>
</dbReference>
<dbReference type="Gene3D" id="2.70.100.10">
    <property type="entry name" value="Glycoside hydrolase, family 7, domain"/>
    <property type="match status" value="1"/>
</dbReference>
<dbReference type="PANTHER" id="PTHR33753:SF1">
    <property type="entry name" value="ENDO-BETA-1,4-GLUCANASE CELB"/>
    <property type="match status" value="1"/>
</dbReference>
<dbReference type="EC" id="3.2.1.-" evidence="9"/>
<dbReference type="Pfam" id="PF00840">
    <property type="entry name" value="Glyco_hydro_7"/>
    <property type="match status" value="1"/>
</dbReference>
<evidence type="ECO:0000256" key="8">
    <source>
        <dbReference type="ARBA" id="ARBA00023326"/>
    </source>
</evidence>
<gene>
    <name evidence="11" type="ORF">B0H65DRAFT_540414</name>
</gene>
<reference evidence="11" key="2">
    <citation type="submission" date="2023-06" db="EMBL/GenBank/DDBJ databases">
        <authorList>
            <consortium name="Lawrence Berkeley National Laboratory"/>
            <person name="Haridas S."/>
            <person name="Hensen N."/>
            <person name="Bonometti L."/>
            <person name="Westerberg I."/>
            <person name="Brannstrom I.O."/>
            <person name="Guillou S."/>
            <person name="Cros-Aarteil S."/>
            <person name="Calhoun S."/>
            <person name="Kuo A."/>
            <person name="Mondo S."/>
            <person name="Pangilinan J."/>
            <person name="Riley R."/>
            <person name="Labutti K."/>
            <person name="Andreopoulos B."/>
            <person name="Lipzen A."/>
            <person name="Chen C."/>
            <person name="Yanf M."/>
            <person name="Daum C."/>
            <person name="Ng V."/>
            <person name="Clum A."/>
            <person name="Steindorff A."/>
            <person name="Ohm R."/>
            <person name="Martin F."/>
            <person name="Silar P."/>
            <person name="Natvig D."/>
            <person name="Lalanne C."/>
            <person name="Gautier V."/>
            <person name="Ament-Velasquez S.L."/>
            <person name="Kruys A."/>
            <person name="Hutchinson M.I."/>
            <person name="Powell A.J."/>
            <person name="Barry K."/>
            <person name="Miller A.N."/>
            <person name="Grigoriev I.V."/>
            <person name="Debuchy R."/>
            <person name="Gladieux P."/>
            <person name="Thoren M.H."/>
            <person name="Johannesson H."/>
        </authorList>
    </citation>
    <scope>NUCLEOTIDE SEQUENCE</scope>
    <source>
        <strain evidence="11">CBS 560.94</strain>
    </source>
</reference>
<evidence type="ECO:0000256" key="5">
    <source>
        <dbReference type="ARBA" id="ARBA00023180"/>
    </source>
</evidence>
<dbReference type="InterPro" id="IPR037019">
    <property type="entry name" value="Glyco_hydro_7_sf"/>
</dbReference>
<protein>
    <recommendedName>
        <fullName evidence="9">Glucanase</fullName>
        <ecNumber evidence="9">3.2.1.-</ecNumber>
    </recommendedName>
</protein>
<dbReference type="RefSeq" id="XP_062680628.1">
    <property type="nucleotide sequence ID" value="XM_062829153.1"/>
</dbReference>
<dbReference type="InterPro" id="IPR001722">
    <property type="entry name" value="Glyco_hydro_7"/>
</dbReference>
<organism evidence="11 12">
    <name type="scientific">Neurospora tetraspora</name>
    <dbReference type="NCBI Taxonomy" id="94610"/>
    <lineage>
        <taxon>Eukaryota</taxon>
        <taxon>Fungi</taxon>
        <taxon>Dikarya</taxon>
        <taxon>Ascomycota</taxon>
        <taxon>Pezizomycotina</taxon>
        <taxon>Sordariomycetes</taxon>
        <taxon>Sordariomycetidae</taxon>
        <taxon>Sordariales</taxon>
        <taxon>Sordariaceae</taxon>
        <taxon>Neurospora</taxon>
    </lineage>
</organism>
<comment type="similarity">
    <text evidence="2 9">Belongs to the glycosyl hydrolase 7 (cellulase C) family.</text>
</comment>
<accession>A0AAE0MQJ4</accession>